<dbReference type="GO" id="GO:0009734">
    <property type="term" value="P:auxin-activated signaling pathway"/>
    <property type="evidence" value="ECO:0007669"/>
    <property type="project" value="TreeGrafter"/>
</dbReference>
<dbReference type="Proteomes" id="UP001280121">
    <property type="component" value="Unassembled WGS sequence"/>
</dbReference>
<organism evidence="3 4">
    <name type="scientific">Dipteronia dyeriana</name>
    <dbReference type="NCBI Taxonomy" id="168575"/>
    <lineage>
        <taxon>Eukaryota</taxon>
        <taxon>Viridiplantae</taxon>
        <taxon>Streptophyta</taxon>
        <taxon>Embryophyta</taxon>
        <taxon>Tracheophyta</taxon>
        <taxon>Spermatophyta</taxon>
        <taxon>Magnoliopsida</taxon>
        <taxon>eudicotyledons</taxon>
        <taxon>Gunneridae</taxon>
        <taxon>Pentapetalae</taxon>
        <taxon>rosids</taxon>
        <taxon>malvids</taxon>
        <taxon>Sapindales</taxon>
        <taxon>Sapindaceae</taxon>
        <taxon>Hippocastanoideae</taxon>
        <taxon>Acereae</taxon>
        <taxon>Dipteronia</taxon>
    </lineage>
</organism>
<dbReference type="InterPro" id="IPR013666">
    <property type="entry name" value="PH_pln"/>
</dbReference>
<gene>
    <name evidence="3" type="ORF">Ddye_016510</name>
</gene>
<name>A0AAD9WZN0_9ROSI</name>
<dbReference type="EMBL" id="JANJYI010000005">
    <property type="protein sequence ID" value="KAK2649021.1"/>
    <property type="molecule type" value="Genomic_DNA"/>
</dbReference>
<dbReference type="InterPro" id="IPR008546">
    <property type="entry name" value="VAN3-bd-like_auxin_canal"/>
</dbReference>
<dbReference type="AlphaFoldDB" id="A0AAD9WZN0"/>
<evidence type="ECO:0000259" key="1">
    <source>
        <dbReference type="Pfam" id="PF05703"/>
    </source>
</evidence>
<dbReference type="Pfam" id="PF05703">
    <property type="entry name" value="Auxin_canalis"/>
    <property type="match status" value="2"/>
</dbReference>
<dbReference type="PANTHER" id="PTHR31351:SF24">
    <property type="entry name" value="VAN3-BINDING PROTEIN-LIKE"/>
    <property type="match status" value="1"/>
</dbReference>
<protein>
    <recommendedName>
        <fullName evidence="5">VAN3-binding protein</fullName>
    </recommendedName>
</protein>
<dbReference type="InterPro" id="IPR040269">
    <property type="entry name" value="VAB"/>
</dbReference>
<feature type="domain" description="VAN3-binding protein-like auxin canalisation" evidence="1">
    <location>
        <begin position="76"/>
        <end position="235"/>
    </location>
</feature>
<feature type="domain" description="VAN3-binding protein-like auxin canalisation" evidence="1">
    <location>
        <begin position="31"/>
        <end position="62"/>
    </location>
</feature>
<evidence type="ECO:0000259" key="2">
    <source>
        <dbReference type="Pfam" id="PF08458"/>
    </source>
</evidence>
<evidence type="ECO:0000313" key="4">
    <source>
        <dbReference type="Proteomes" id="UP001280121"/>
    </source>
</evidence>
<reference evidence="3" key="1">
    <citation type="journal article" date="2023" name="Plant J.">
        <title>Genome sequences and population genomics provide insights into the demographic history, inbreeding, and mutation load of two 'living fossil' tree species of Dipteronia.</title>
        <authorList>
            <person name="Feng Y."/>
            <person name="Comes H.P."/>
            <person name="Chen J."/>
            <person name="Zhu S."/>
            <person name="Lu R."/>
            <person name="Zhang X."/>
            <person name="Li P."/>
            <person name="Qiu J."/>
            <person name="Olsen K.M."/>
            <person name="Qiu Y."/>
        </authorList>
    </citation>
    <scope>NUCLEOTIDE SEQUENCE</scope>
    <source>
        <strain evidence="3">KIB01</strain>
    </source>
</reference>
<proteinExistence type="predicted"/>
<dbReference type="PANTHER" id="PTHR31351">
    <property type="entry name" value="EXPRESSED PROTEIN"/>
    <property type="match status" value="1"/>
</dbReference>
<evidence type="ECO:0000313" key="3">
    <source>
        <dbReference type="EMBL" id="KAK2649021.1"/>
    </source>
</evidence>
<dbReference type="GO" id="GO:0010305">
    <property type="term" value="P:leaf vascular tissue pattern formation"/>
    <property type="evidence" value="ECO:0007669"/>
    <property type="project" value="TreeGrafter"/>
</dbReference>
<dbReference type="Pfam" id="PF08458">
    <property type="entry name" value="PH_2"/>
    <property type="match status" value="1"/>
</dbReference>
<evidence type="ECO:0008006" key="5">
    <source>
        <dbReference type="Google" id="ProtNLM"/>
    </source>
</evidence>
<accession>A0AAD9WZN0</accession>
<feature type="domain" description="Pleckstrin-like plant" evidence="2">
    <location>
        <begin position="260"/>
        <end position="363"/>
    </location>
</feature>
<comment type="caution">
    <text evidence="3">The sequence shown here is derived from an EMBL/GenBank/DDBJ whole genome shotgun (WGS) entry which is preliminary data.</text>
</comment>
<dbReference type="GO" id="GO:0010087">
    <property type="term" value="P:phloem or xylem histogenesis"/>
    <property type="evidence" value="ECO:0007669"/>
    <property type="project" value="TreeGrafter"/>
</dbReference>
<keyword evidence="4" id="KW-1185">Reference proteome</keyword>
<sequence length="380" mass="41425">MENGLYSATQNLEEDGELKAAAASLASIPQPQTPREPMEFLSRSWSLSASEISKALAQKQKPFLLDQNFTSLPETLHAPKTSSKIVNSLNARRTGSIGKWFQHQKELSASKVKKKDRARVETARMHSSLSVAGLAAALAAVSVAGNSNESNSKMSVALASATELLASHCIDIAESAGVDHDRVASVVRSAVDIQTPGDLLTLTAAAATALRGEAALKARLPKEARKNASISPYERSIAETHWPAAFHSQLEEQDPPCVGELLQQTRKGVLRWKFVSAYINKKSQVIVTIKSKHVGGAFSKKNKSIVYGVFDETAAWPYKKEKEISEEVYFGLKTAQGLLEFKCKSKIHKQRWVDGIQNLLRQVSSLETTELSLESVSITV</sequence>